<comment type="caution">
    <text evidence="2">The sequence shown here is derived from an EMBL/GenBank/DDBJ whole genome shotgun (WGS) entry which is preliminary data.</text>
</comment>
<dbReference type="InterPro" id="IPR000639">
    <property type="entry name" value="Epox_hydrolase-like"/>
</dbReference>
<dbReference type="PANTHER" id="PTHR43798">
    <property type="entry name" value="MONOACYLGLYCEROL LIPASE"/>
    <property type="match status" value="1"/>
</dbReference>
<gene>
    <name evidence="2" type="ORF">WCD58_10535</name>
</gene>
<dbReference type="PANTHER" id="PTHR43798:SF33">
    <property type="entry name" value="HYDROLASE, PUTATIVE (AFU_ORTHOLOGUE AFUA_2G14860)-RELATED"/>
    <property type="match status" value="1"/>
</dbReference>
<feature type="domain" description="AB hydrolase-1" evidence="1">
    <location>
        <begin position="43"/>
        <end position="195"/>
    </location>
</feature>
<dbReference type="NCBIfam" id="NF002938">
    <property type="entry name" value="PRK03592.1"/>
    <property type="match status" value="1"/>
</dbReference>
<dbReference type="SUPFAM" id="SSF53474">
    <property type="entry name" value="alpha/beta-Hydrolases"/>
    <property type="match status" value="1"/>
</dbReference>
<keyword evidence="2" id="KW-0378">Hydrolase</keyword>
<dbReference type="Pfam" id="PF00561">
    <property type="entry name" value="Abhydrolase_1"/>
    <property type="match status" value="1"/>
</dbReference>
<dbReference type="EC" id="3.8.1.5" evidence="2"/>
<dbReference type="PRINTS" id="PR00412">
    <property type="entry name" value="EPOXHYDRLASE"/>
</dbReference>
<dbReference type="InterPro" id="IPR050266">
    <property type="entry name" value="AB_hydrolase_sf"/>
</dbReference>
<dbReference type="Gene3D" id="3.40.50.1820">
    <property type="entry name" value="alpha/beta hydrolase"/>
    <property type="match status" value="1"/>
</dbReference>
<evidence type="ECO:0000259" key="1">
    <source>
        <dbReference type="Pfam" id="PF00561"/>
    </source>
</evidence>
<keyword evidence="3" id="KW-1185">Reference proteome</keyword>
<dbReference type="GO" id="GO:0018786">
    <property type="term" value="F:haloalkane dehalogenase activity"/>
    <property type="evidence" value="ECO:0007669"/>
    <property type="project" value="UniProtKB-EC"/>
</dbReference>
<evidence type="ECO:0000313" key="3">
    <source>
        <dbReference type="Proteomes" id="UP001369736"/>
    </source>
</evidence>
<accession>A0ABU8M3D0</accession>
<organism evidence="2 3">
    <name type="scientific">Actinomycetospora flava</name>
    <dbReference type="NCBI Taxonomy" id="3129232"/>
    <lineage>
        <taxon>Bacteria</taxon>
        <taxon>Bacillati</taxon>
        <taxon>Actinomycetota</taxon>
        <taxon>Actinomycetes</taxon>
        <taxon>Pseudonocardiales</taxon>
        <taxon>Pseudonocardiaceae</taxon>
        <taxon>Actinomycetospora</taxon>
    </lineage>
</organism>
<protein>
    <submittedName>
        <fullName evidence="2">Haloalkane dehalogenase</fullName>
        <ecNumber evidence="2">3.8.1.5</ecNumber>
    </submittedName>
</protein>
<name>A0ABU8M3D0_9PSEU</name>
<dbReference type="Proteomes" id="UP001369736">
    <property type="component" value="Unassembled WGS sequence"/>
</dbReference>
<dbReference type="InterPro" id="IPR029058">
    <property type="entry name" value="AB_hydrolase_fold"/>
</dbReference>
<evidence type="ECO:0000313" key="2">
    <source>
        <dbReference type="EMBL" id="MEJ2861596.1"/>
    </source>
</evidence>
<reference evidence="2 3" key="1">
    <citation type="submission" date="2024-03" db="EMBL/GenBank/DDBJ databases">
        <title>Actinomycetospora sp. OC33-EN07, a novel actinomycete isolated from wild orchid (Aerides multiflora).</title>
        <authorList>
            <person name="Suriyachadkun C."/>
        </authorList>
    </citation>
    <scope>NUCLEOTIDE SEQUENCE [LARGE SCALE GENOMIC DNA]</scope>
    <source>
        <strain evidence="2 3">OC33-EN07</strain>
    </source>
</reference>
<dbReference type="EMBL" id="JBBEGM010000003">
    <property type="protein sequence ID" value="MEJ2861596.1"/>
    <property type="molecule type" value="Genomic_DNA"/>
</dbReference>
<dbReference type="InterPro" id="IPR000073">
    <property type="entry name" value="AB_hydrolase_1"/>
</dbReference>
<sequence>MSDTTTQAHPAFGPTAIAHDAEVLGSTIHYVESLAGDDGNRDPIVFLHGNPTSSFLWRHVFSRLEGQGRLLAVDLIGFGDSGKPDIDYSLEDHQRHLDAWFDALELTDVTLVLQDYGAAFGLHWASRHPDRVRAVVLAEPVIHAIESEALPEAFVSTRALVRTPGDGEQFVLDDNRFVGELFPGFFLKPLADDDLAEYLRPFPTPESRKPVIVFPRQLPVDADPASTVAYLDAFTDWLRTSDVPKTLLTYEPGFLLTPEVLKWARATIKNLEVVDGGAGIHFVQEESPEPIAEAVVATRARAGF</sequence>
<proteinExistence type="predicted"/>
<dbReference type="RefSeq" id="WP_337702421.1">
    <property type="nucleotide sequence ID" value="NZ_JBBEGM010000003.1"/>
</dbReference>